<evidence type="ECO:0000256" key="1">
    <source>
        <dbReference type="SAM" id="SignalP"/>
    </source>
</evidence>
<feature type="chain" id="PRO_5026661409" evidence="1">
    <location>
        <begin position="18"/>
        <end position="269"/>
    </location>
</feature>
<feature type="signal peptide" evidence="1">
    <location>
        <begin position="1"/>
        <end position="17"/>
    </location>
</feature>
<dbReference type="NCBIfam" id="TIGR03177">
    <property type="entry name" value="pilus_cpaB"/>
    <property type="match status" value="1"/>
</dbReference>
<proteinExistence type="predicted"/>
<reference evidence="3 4" key="1">
    <citation type="submission" date="2020-01" db="EMBL/GenBank/DDBJ databases">
        <authorList>
            <person name="Chen S."/>
        </authorList>
    </citation>
    <scope>NUCLEOTIDE SEQUENCE [LARGE SCALE GENOMIC DNA]</scope>
    <source>
        <strain evidence="3 4">GS-10</strain>
    </source>
</reference>
<name>A0A6L8LDW7_9RHOB</name>
<dbReference type="Proteomes" id="UP000479043">
    <property type="component" value="Unassembled WGS sequence"/>
</dbReference>
<evidence type="ECO:0000313" key="3">
    <source>
        <dbReference type="EMBL" id="MYM54254.1"/>
    </source>
</evidence>
<dbReference type="InterPro" id="IPR017592">
    <property type="entry name" value="Pilus_assmbl_Flp-typ_CpaB"/>
</dbReference>
<sequence>MLRSLILVIALVCGGSAAVLVKTIAPAGLSTAKSDGADQLVEVLVAASELTEGTETGTASLTWIKWPKEALSDSYLVRSGAKDEMAQYAGMILRHTYGAGQPIRKESLSDSREGYLSALLTTGMRAVAIEVSAAQTAGGFILPNNRVDILLTTECNFGIACKHSMTTETILQNVRVLAIDQSGSQPNADSTVIIGKTATLELTPDDAETIVAAEASGSISLLLRSVDDNEVKEVAQAEPVYEPTVEMVEEQPRTVKVNRGGISEIVVLN</sequence>
<organism evidence="3 4">
    <name type="scientific">Thalassovita mangrovi</name>
    <dbReference type="NCBI Taxonomy" id="2692236"/>
    <lineage>
        <taxon>Bacteria</taxon>
        <taxon>Pseudomonadati</taxon>
        <taxon>Pseudomonadota</taxon>
        <taxon>Alphaproteobacteria</taxon>
        <taxon>Rhodobacterales</taxon>
        <taxon>Roseobacteraceae</taxon>
        <taxon>Thalassovita</taxon>
    </lineage>
</organism>
<dbReference type="CDD" id="cd11614">
    <property type="entry name" value="SAF_CpaB_FlgA_like"/>
    <property type="match status" value="1"/>
</dbReference>
<comment type="caution">
    <text evidence="3">The sequence shown here is derived from an EMBL/GenBank/DDBJ whole genome shotgun (WGS) entry which is preliminary data.</text>
</comment>
<dbReference type="AlphaFoldDB" id="A0A6L8LDW7"/>
<gene>
    <name evidence="3" type="primary">cpaB</name>
    <name evidence="3" type="ORF">GR167_02975</name>
</gene>
<dbReference type="EMBL" id="WWEN01000002">
    <property type="protein sequence ID" value="MYM54254.1"/>
    <property type="molecule type" value="Genomic_DNA"/>
</dbReference>
<evidence type="ECO:0000259" key="2">
    <source>
        <dbReference type="Pfam" id="PF16976"/>
    </source>
</evidence>
<dbReference type="InterPro" id="IPR031571">
    <property type="entry name" value="RcpC_dom"/>
</dbReference>
<feature type="domain" description="Flp pilus assembly protein RcpC/CpaB" evidence="2">
    <location>
        <begin position="115"/>
        <end position="224"/>
    </location>
</feature>
<evidence type="ECO:0000313" key="4">
    <source>
        <dbReference type="Proteomes" id="UP000479043"/>
    </source>
</evidence>
<dbReference type="RefSeq" id="WP_160971964.1">
    <property type="nucleotide sequence ID" value="NZ_WWEN01000002.1"/>
</dbReference>
<keyword evidence="1" id="KW-0732">Signal</keyword>
<accession>A0A6L8LDW7</accession>
<protein>
    <submittedName>
        <fullName evidence="3">Flp pilus assembly protein CpaB</fullName>
    </submittedName>
</protein>
<keyword evidence="4" id="KW-1185">Reference proteome</keyword>
<dbReference type="Pfam" id="PF16976">
    <property type="entry name" value="RcpC"/>
    <property type="match status" value="1"/>
</dbReference>